<dbReference type="Proteomes" id="UP001066276">
    <property type="component" value="Chromosome 4_1"/>
</dbReference>
<protein>
    <submittedName>
        <fullName evidence="1">Uncharacterized protein</fullName>
    </submittedName>
</protein>
<proteinExistence type="predicted"/>
<comment type="caution">
    <text evidence="1">The sequence shown here is derived from an EMBL/GenBank/DDBJ whole genome shotgun (WGS) entry which is preliminary data.</text>
</comment>
<evidence type="ECO:0000313" key="2">
    <source>
        <dbReference type="Proteomes" id="UP001066276"/>
    </source>
</evidence>
<dbReference type="EMBL" id="JANPWB010000007">
    <property type="protein sequence ID" value="KAJ1171816.1"/>
    <property type="molecule type" value="Genomic_DNA"/>
</dbReference>
<name>A0AAV7T692_PLEWA</name>
<sequence>MQGCVRGSSPSPPAAPGSLLTCVQGAAAAIVGPLGSSLVRICISLPSGPWRTAACALQGHLGLFDSVMIHSSPNQL</sequence>
<reference evidence="1" key="1">
    <citation type="journal article" date="2022" name="bioRxiv">
        <title>Sequencing and chromosome-scale assembly of the giantPleurodeles waltlgenome.</title>
        <authorList>
            <person name="Brown T."/>
            <person name="Elewa A."/>
            <person name="Iarovenko S."/>
            <person name="Subramanian E."/>
            <person name="Araus A.J."/>
            <person name="Petzold A."/>
            <person name="Susuki M."/>
            <person name="Suzuki K.-i.T."/>
            <person name="Hayashi T."/>
            <person name="Toyoda A."/>
            <person name="Oliveira C."/>
            <person name="Osipova E."/>
            <person name="Leigh N.D."/>
            <person name="Simon A."/>
            <person name="Yun M.H."/>
        </authorList>
    </citation>
    <scope>NUCLEOTIDE SEQUENCE</scope>
    <source>
        <strain evidence="1">20211129_DDA</strain>
        <tissue evidence="1">Liver</tissue>
    </source>
</reference>
<keyword evidence="2" id="KW-1185">Reference proteome</keyword>
<organism evidence="1 2">
    <name type="scientific">Pleurodeles waltl</name>
    <name type="common">Iberian ribbed newt</name>
    <dbReference type="NCBI Taxonomy" id="8319"/>
    <lineage>
        <taxon>Eukaryota</taxon>
        <taxon>Metazoa</taxon>
        <taxon>Chordata</taxon>
        <taxon>Craniata</taxon>
        <taxon>Vertebrata</taxon>
        <taxon>Euteleostomi</taxon>
        <taxon>Amphibia</taxon>
        <taxon>Batrachia</taxon>
        <taxon>Caudata</taxon>
        <taxon>Salamandroidea</taxon>
        <taxon>Salamandridae</taxon>
        <taxon>Pleurodelinae</taxon>
        <taxon>Pleurodeles</taxon>
    </lineage>
</organism>
<evidence type="ECO:0000313" key="1">
    <source>
        <dbReference type="EMBL" id="KAJ1171816.1"/>
    </source>
</evidence>
<accession>A0AAV7T692</accession>
<dbReference type="AlphaFoldDB" id="A0AAV7T692"/>
<gene>
    <name evidence="1" type="ORF">NDU88_003674</name>
</gene>